<feature type="region of interest" description="Disordered" evidence="1">
    <location>
        <begin position="1"/>
        <end position="34"/>
    </location>
</feature>
<accession>A0ABY1TPJ9</accession>
<sequence>MPSPLAGHAVNPSLEARWRHPSANGPASGEDTASDSWLAANRERVIASAATLLPIASLRHLPGTTRE</sequence>
<gene>
    <name evidence="2" type="ORF">XAP6984_260076</name>
</gene>
<dbReference type="EMBL" id="OCYT01000080">
    <property type="protein sequence ID" value="SON78565.1"/>
    <property type="molecule type" value="Genomic_DNA"/>
</dbReference>
<evidence type="ECO:0000256" key="1">
    <source>
        <dbReference type="SAM" id="MobiDB-lite"/>
    </source>
</evidence>
<name>A0ABY1TPJ9_XANCH</name>
<keyword evidence="3" id="KW-1185">Reference proteome</keyword>
<organism evidence="2 3">
    <name type="scientific">Xanthomonas campestris pv. phaseoli</name>
    <dbReference type="NCBI Taxonomy" id="317013"/>
    <lineage>
        <taxon>Bacteria</taxon>
        <taxon>Pseudomonadati</taxon>
        <taxon>Pseudomonadota</taxon>
        <taxon>Gammaproteobacteria</taxon>
        <taxon>Lysobacterales</taxon>
        <taxon>Lysobacteraceae</taxon>
        <taxon>Xanthomonas</taxon>
    </lineage>
</organism>
<evidence type="ECO:0000313" key="3">
    <source>
        <dbReference type="Proteomes" id="UP000234181"/>
    </source>
</evidence>
<dbReference type="Proteomes" id="UP000234181">
    <property type="component" value="Unassembled WGS sequence"/>
</dbReference>
<evidence type="ECO:0000313" key="2">
    <source>
        <dbReference type="EMBL" id="SON78565.1"/>
    </source>
</evidence>
<comment type="caution">
    <text evidence="2">The sequence shown here is derived from an EMBL/GenBank/DDBJ whole genome shotgun (WGS) entry which is preliminary data.</text>
</comment>
<reference evidence="2 3" key="1">
    <citation type="submission" date="2017-10" db="EMBL/GenBank/DDBJ databases">
        <authorList>
            <person name="Regsiter A."/>
            <person name="William W."/>
        </authorList>
    </citation>
    <scope>NUCLEOTIDE SEQUENCE [LARGE SCALE GENOMIC DNA]</scope>
    <source>
        <strain evidence="2 3">CFBP6984</strain>
    </source>
</reference>
<protein>
    <submittedName>
        <fullName evidence="2">Uncharacterized protein</fullName>
    </submittedName>
</protein>
<proteinExistence type="predicted"/>